<dbReference type="AlphaFoldDB" id="A0A0N1HYI5"/>
<feature type="region of interest" description="Disordered" evidence="1">
    <location>
        <begin position="622"/>
        <end position="642"/>
    </location>
</feature>
<gene>
    <name evidence="2" type="ORF">AB675_6901</name>
</gene>
<dbReference type="OrthoDB" id="8436363at2759"/>
<feature type="region of interest" description="Disordered" evidence="1">
    <location>
        <begin position="974"/>
        <end position="1006"/>
    </location>
</feature>
<feature type="compositionally biased region" description="Polar residues" evidence="1">
    <location>
        <begin position="42"/>
        <end position="55"/>
    </location>
</feature>
<dbReference type="VEuPathDB" id="FungiDB:AB675_6901"/>
<dbReference type="InterPro" id="IPR032675">
    <property type="entry name" value="LRR_dom_sf"/>
</dbReference>
<evidence type="ECO:0000313" key="3">
    <source>
        <dbReference type="Proteomes" id="UP000038010"/>
    </source>
</evidence>
<feature type="compositionally biased region" description="Polar residues" evidence="1">
    <location>
        <begin position="449"/>
        <end position="458"/>
    </location>
</feature>
<accession>A0A0N1HYI5</accession>
<protein>
    <submittedName>
        <fullName evidence="2">MAP-homologous protein 1</fullName>
    </submittedName>
</protein>
<feature type="compositionally biased region" description="Polar residues" evidence="1">
    <location>
        <begin position="309"/>
        <end position="320"/>
    </location>
</feature>
<feature type="compositionally biased region" description="Polar residues" evidence="1">
    <location>
        <begin position="387"/>
        <end position="397"/>
    </location>
</feature>
<feature type="compositionally biased region" description="Polar residues" evidence="1">
    <location>
        <begin position="98"/>
        <end position="108"/>
    </location>
</feature>
<feature type="compositionally biased region" description="Polar residues" evidence="1">
    <location>
        <begin position="352"/>
        <end position="367"/>
    </location>
</feature>
<feature type="compositionally biased region" description="Basic and acidic residues" evidence="1">
    <location>
        <begin position="321"/>
        <end position="336"/>
    </location>
</feature>
<evidence type="ECO:0000313" key="2">
    <source>
        <dbReference type="EMBL" id="KPI43516.1"/>
    </source>
</evidence>
<evidence type="ECO:0000256" key="1">
    <source>
        <dbReference type="SAM" id="MobiDB-lite"/>
    </source>
</evidence>
<comment type="caution">
    <text evidence="2">The sequence shown here is derived from an EMBL/GenBank/DDBJ whole genome shotgun (WGS) entry which is preliminary data.</text>
</comment>
<feature type="compositionally biased region" description="Basic and acidic residues" evidence="1">
    <location>
        <begin position="369"/>
        <end position="382"/>
    </location>
</feature>
<proteinExistence type="predicted"/>
<keyword evidence="3" id="KW-1185">Reference proteome</keyword>
<feature type="compositionally biased region" description="Basic and acidic residues" evidence="1">
    <location>
        <begin position="186"/>
        <end position="200"/>
    </location>
</feature>
<feature type="compositionally biased region" description="Basic and acidic residues" evidence="1">
    <location>
        <begin position="65"/>
        <end position="75"/>
    </location>
</feature>
<feature type="compositionally biased region" description="Polar residues" evidence="1">
    <location>
        <begin position="141"/>
        <end position="164"/>
    </location>
</feature>
<dbReference type="RefSeq" id="XP_018003479.1">
    <property type="nucleotide sequence ID" value="XM_018147226.1"/>
</dbReference>
<dbReference type="SMART" id="SM00368">
    <property type="entry name" value="LRR_RI"/>
    <property type="match status" value="3"/>
</dbReference>
<organism evidence="2 3">
    <name type="scientific">Cyphellophora attinorum</name>
    <dbReference type="NCBI Taxonomy" id="1664694"/>
    <lineage>
        <taxon>Eukaryota</taxon>
        <taxon>Fungi</taxon>
        <taxon>Dikarya</taxon>
        <taxon>Ascomycota</taxon>
        <taxon>Pezizomycotina</taxon>
        <taxon>Eurotiomycetes</taxon>
        <taxon>Chaetothyriomycetidae</taxon>
        <taxon>Chaetothyriales</taxon>
        <taxon>Cyphellophoraceae</taxon>
        <taxon>Cyphellophora</taxon>
    </lineage>
</organism>
<dbReference type="SUPFAM" id="SSF52047">
    <property type="entry name" value="RNI-like"/>
    <property type="match status" value="1"/>
</dbReference>
<name>A0A0N1HYI5_9EURO</name>
<dbReference type="STRING" id="1664694.A0A0N1HYI5"/>
<dbReference type="Gene3D" id="3.80.10.10">
    <property type="entry name" value="Ribonuclease Inhibitor"/>
    <property type="match status" value="2"/>
</dbReference>
<dbReference type="Proteomes" id="UP000038010">
    <property type="component" value="Unassembled WGS sequence"/>
</dbReference>
<dbReference type="EMBL" id="LFJN01000005">
    <property type="protein sequence ID" value="KPI43516.1"/>
    <property type="molecule type" value="Genomic_DNA"/>
</dbReference>
<reference evidence="2 3" key="1">
    <citation type="submission" date="2015-06" db="EMBL/GenBank/DDBJ databases">
        <title>Draft genome of the ant-associated black yeast Phialophora attae CBS 131958.</title>
        <authorList>
            <person name="Moreno L.F."/>
            <person name="Stielow B.J."/>
            <person name="de Hoog S."/>
            <person name="Vicente V.A."/>
            <person name="Weiss V.A."/>
            <person name="de Vries M."/>
            <person name="Cruz L.M."/>
            <person name="Souza E.M."/>
        </authorList>
    </citation>
    <scope>NUCLEOTIDE SEQUENCE [LARGE SCALE GENOMIC DNA]</scope>
    <source>
        <strain evidence="2 3">CBS 131958</strain>
    </source>
</reference>
<feature type="compositionally biased region" description="Pro residues" evidence="1">
    <location>
        <begin position="168"/>
        <end position="178"/>
    </location>
</feature>
<dbReference type="GeneID" id="28739105"/>
<feature type="region of interest" description="Disordered" evidence="1">
    <location>
        <begin position="23"/>
        <end position="213"/>
    </location>
</feature>
<feature type="region of interest" description="Disordered" evidence="1">
    <location>
        <begin position="293"/>
        <end position="459"/>
    </location>
</feature>
<feature type="compositionally biased region" description="Polar residues" evidence="1">
    <location>
        <begin position="976"/>
        <end position="1001"/>
    </location>
</feature>
<sequence length="1254" mass="135728">MSSAVGNSTSGLDVDWLLHKKEANYAQSQQNGKTDERDDTSTRSPPTLPSVNHTEPTPPQSPVETTHKPDNKLPEIHIAPDQPAPKPAQTKPEPPKQANGTSTPTQQRPVLAKSPGTDDTKGHKSLTSSLKKESSGRRPSWINSLSSKFGSSNATPSRGSSVDNQKPPVTPSPQPSPKPTFSGNPFDRKENNPYAKEEPKVVVPQSTGRRQSVLVAAGKETKLEQPGFLSSALRRLSSSSNATMGKGGASGAICPRKVMNVDQNRERIRIPELDQNKLKRVAFCVDVEIAGRAAQADEEESSAGGSKLPVSNKQASQNATSEKKDTSEAKYKEKGEGAALKNGPTAPDESQEPNGTQSGNKSDSTTPIDIKRSNSGESKKSAELGSESLSPESQPGTTRKKEKKKRSEAERKERRERKRKHAEANGLVPLELIKDDDTDSGLSTPGIATPQTGASPTTDPLRIYKRCCQLRETTVMSRIKEQISKPAATLAEAPGTVAVIDLTGTEMQLPDIQTFGDWLAIVPVRKLVLDNCNLNDEAIRIILSGLAGCKSPEQARINRRLHSRVTGKAGREQLGIIEKLSLKHNPEITVIGWKYIALFLHISKSLKAIDLSGIPFPRSNGDLSRSSTLSSGADGSASSTQSKRPDYCAIIARAISDRLGDRLEELILSDCGLSSTNVGEIVDASIKCKIRRLGLAGNGLGSDESVKHVVKYVVSDICEGLDLGGNNLHGHIPDIADALDAENPLFAISFAACNLDSKDLELILASSARLKNLKFIDLSGNKGLFTAKNNAIPIFRKMLPRLTSLKRIHLANAGLTPDHVIALAEVLPDCPALCHVSLLDNEALVHAMNSKDGSSQEEACAFFASLMTAVRVSHTIVAIEVEVPSSDSSEVVKALASQVVAYSLRNMERSALDEIGGRNPALPNKDAPEVLLHLVGHMDGVEGNHDADDPAPDEDYVIASTGIVKALGVCLGTGDGSRSQSRNITPSASGTSTPRQISQRPVTPKKPRNVTLELCESARKIRMRLRPALIKEDKAGNDEKFRRLFFLDQTLQRIIQRFEDEYPETKVPAIPSSSINEYHRTGGEAANATQLADDAVISASVGSNTLEQIASGEEYLAGDQDQDARGDDSFNLARTNSNTSLAAKAYTDEEGRMHRFGQGVRREVLRQSELEAEDADELDERHLDDVRKRFDDFKGEEIRNRVREEGPDSVLKSLGLNARELLLLQKEDPEGFEIFRDAQMAAQINSGRRQSETG</sequence>